<evidence type="ECO:0000256" key="2">
    <source>
        <dbReference type="ARBA" id="ARBA00022679"/>
    </source>
</evidence>
<protein>
    <recommendedName>
        <fullName evidence="5">Release factor glutamine methyltransferase</fullName>
        <shortName evidence="5">RF MTase</shortName>
        <ecNumber evidence="5">2.1.1.297</ecNumber>
    </recommendedName>
    <alternativeName>
        <fullName evidence="5">N5-glutamine methyltransferase PrmC</fullName>
    </alternativeName>
    <alternativeName>
        <fullName evidence="5">Protein-(glutamine-N5) MTase PrmC</fullName>
    </alternativeName>
    <alternativeName>
        <fullName evidence="5">Protein-glutamine N-methyltransferase PrmC</fullName>
    </alternativeName>
</protein>
<dbReference type="InterPro" id="IPR019874">
    <property type="entry name" value="RF_methyltr_PrmC"/>
</dbReference>
<dbReference type="InterPro" id="IPR007848">
    <property type="entry name" value="Small_mtfrase_dom"/>
</dbReference>
<dbReference type="InterPro" id="IPR002052">
    <property type="entry name" value="DNA_methylase_N6_adenine_CS"/>
</dbReference>
<dbReference type="GO" id="GO:0032259">
    <property type="term" value="P:methylation"/>
    <property type="evidence" value="ECO:0007669"/>
    <property type="project" value="UniProtKB-KW"/>
</dbReference>
<feature type="binding site" evidence="5">
    <location>
        <position position="167"/>
    </location>
    <ligand>
        <name>S-adenosyl-L-methionine</name>
        <dbReference type="ChEBI" id="CHEBI:59789"/>
    </ligand>
</feature>
<comment type="catalytic activity">
    <reaction evidence="4 5">
        <text>L-glutaminyl-[peptide chain release factor] + S-adenosyl-L-methionine = N(5)-methyl-L-glutaminyl-[peptide chain release factor] + S-adenosyl-L-homocysteine + H(+)</text>
        <dbReference type="Rhea" id="RHEA:42896"/>
        <dbReference type="Rhea" id="RHEA-COMP:10271"/>
        <dbReference type="Rhea" id="RHEA-COMP:10272"/>
        <dbReference type="ChEBI" id="CHEBI:15378"/>
        <dbReference type="ChEBI" id="CHEBI:30011"/>
        <dbReference type="ChEBI" id="CHEBI:57856"/>
        <dbReference type="ChEBI" id="CHEBI:59789"/>
        <dbReference type="ChEBI" id="CHEBI:61891"/>
        <dbReference type="EC" id="2.1.1.297"/>
    </reaction>
</comment>
<dbReference type="EMBL" id="FRBR01000024">
    <property type="protein sequence ID" value="SHM59644.1"/>
    <property type="molecule type" value="Genomic_DNA"/>
</dbReference>
<proteinExistence type="inferred from homology"/>
<dbReference type="Pfam" id="PF05175">
    <property type="entry name" value="MTS"/>
    <property type="match status" value="1"/>
</dbReference>
<evidence type="ECO:0000256" key="3">
    <source>
        <dbReference type="ARBA" id="ARBA00022691"/>
    </source>
</evidence>
<evidence type="ECO:0000259" key="7">
    <source>
        <dbReference type="Pfam" id="PF17827"/>
    </source>
</evidence>
<evidence type="ECO:0000256" key="5">
    <source>
        <dbReference type="HAMAP-Rule" id="MF_02126"/>
    </source>
</evidence>
<dbReference type="Proteomes" id="UP000183974">
    <property type="component" value="Unassembled WGS sequence"/>
</dbReference>
<dbReference type="InterPro" id="IPR040758">
    <property type="entry name" value="PrmC_N"/>
</dbReference>
<dbReference type="PANTHER" id="PTHR18895">
    <property type="entry name" value="HEMK METHYLTRANSFERASE"/>
    <property type="match status" value="1"/>
</dbReference>
<dbReference type="InterPro" id="IPR004556">
    <property type="entry name" value="HemK-like"/>
</dbReference>
<name>A0A1M7K376_9RHOB</name>
<evidence type="ECO:0000256" key="4">
    <source>
        <dbReference type="ARBA" id="ARBA00048391"/>
    </source>
</evidence>
<reference evidence="8 9" key="1">
    <citation type="submission" date="2016-11" db="EMBL/GenBank/DDBJ databases">
        <authorList>
            <person name="Jaros S."/>
            <person name="Januszkiewicz K."/>
            <person name="Wedrychowicz H."/>
        </authorList>
    </citation>
    <scope>NUCLEOTIDE SEQUENCE [LARGE SCALE GENOMIC DNA]</scope>
    <source>
        <strain evidence="8 9">DSM 29589</strain>
    </source>
</reference>
<dbReference type="Gene3D" id="1.10.8.10">
    <property type="entry name" value="DNA helicase RuvA subunit, C-terminal domain"/>
    <property type="match status" value="1"/>
</dbReference>
<dbReference type="STRING" id="337701.SAMN05444398_12420"/>
<dbReference type="NCBIfam" id="TIGR03534">
    <property type="entry name" value="RF_mod_PrmC"/>
    <property type="match status" value="1"/>
</dbReference>
<feature type="binding site" evidence="5">
    <location>
        <begin position="116"/>
        <end position="120"/>
    </location>
    <ligand>
        <name>S-adenosyl-L-methionine</name>
        <dbReference type="ChEBI" id="CHEBI:59789"/>
    </ligand>
</feature>
<dbReference type="HAMAP" id="MF_02126">
    <property type="entry name" value="RF_methyltr_PrmC"/>
    <property type="match status" value="1"/>
</dbReference>
<dbReference type="PANTHER" id="PTHR18895:SF74">
    <property type="entry name" value="MTRF1L RELEASE FACTOR GLUTAMINE METHYLTRANSFERASE"/>
    <property type="match status" value="1"/>
</dbReference>
<comment type="function">
    <text evidence="5">Methylates the class 1 translation termination release factors RF1/PrfA and RF2/PrfB on the glutamine residue of the universally conserved GGQ motif.</text>
</comment>
<comment type="similarity">
    <text evidence="5">Belongs to the protein N5-glutamine methyltransferase family. PrmC subfamily.</text>
</comment>
<feature type="binding site" evidence="5">
    <location>
        <begin position="181"/>
        <end position="184"/>
    </location>
    <ligand>
        <name>substrate</name>
    </ligand>
</feature>
<evidence type="ECO:0000313" key="9">
    <source>
        <dbReference type="Proteomes" id="UP000183974"/>
    </source>
</evidence>
<dbReference type="CDD" id="cd02440">
    <property type="entry name" value="AdoMet_MTases"/>
    <property type="match status" value="1"/>
</dbReference>
<dbReference type="InterPro" id="IPR029063">
    <property type="entry name" value="SAM-dependent_MTases_sf"/>
</dbReference>
<keyword evidence="1 5" id="KW-0489">Methyltransferase</keyword>
<dbReference type="InterPro" id="IPR050320">
    <property type="entry name" value="N5-glutamine_MTase"/>
</dbReference>
<keyword evidence="3 5" id="KW-0949">S-adenosyl-L-methionine</keyword>
<sequence length="276" mass="29779">MTVRAALKQGIAVLSDAGVEDAARDARLLLAGAWDVPAGRLTIMQDESVPPEVQRIYETHLRERAGDKPVSRILGRRAFWKGEFFVNGDVLDPRPDTEALVAEALSAPFSRVLDLGTGSGCILISLLEERPAASGVGTDISEAALDVARRNARATGCTGAEFLLSDWFERVEGQFDLIVSNPPYIAMDEMAGLSRGVRDHDPQHALTDGADGLSAYRVIARQAGAYLIEGGRLVLEIGWTQGAEVVALLREMGFAKARVLPDLEGRDRVVTAFWPG</sequence>
<dbReference type="RefSeq" id="WP_073037848.1">
    <property type="nucleotide sequence ID" value="NZ_BMLR01000023.1"/>
</dbReference>
<dbReference type="Pfam" id="PF17827">
    <property type="entry name" value="PrmC_N"/>
    <property type="match status" value="1"/>
</dbReference>
<feature type="domain" description="Methyltransferase small" evidence="6">
    <location>
        <begin position="99"/>
        <end position="186"/>
    </location>
</feature>
<organism evidence="8 9">
    <name type="scientific">Roseovarius pacificus</name>
    <dbReference type="NCBI Taxonomy" id="337701"/>
    <lineage>
        <taxon>Bacteria</taxon>
        <taxon>Pseudomonadati</taxon>
        <taxon>Pseudomonadota</taxon>
        <taxon>Alphaproteobacteria</taxon>
        <taxon>Rhodobacterales</taxon>
        <taxon>Roseobacteraceae</taxon>
        <taxon>Roseovarius</taxon>
    </lineage>
</organism>
<dbReference type="AlphaFoldDB" id="A0A1M7K376"/>
<feature type="domain" description="Release factor glutamine methyltransferase N-terminal" evidence="7">
    <location>
        <begin position="6"/>
        <end position="75"/>
    </location>
</feature>
<dbReference type="GO" id="GO:0102559">
    <property type="term" value="F:peptide chain release factor N(5)-glutamine methyltransferase activity"/>
    <property type="evidence" value="ECO:0007669"/>
    <property type="project" value="UniProtKB-EC"/>
</dbReference>
<gene>
    <name evidence="5" type="primary">prmC</name>
    <name evidence="8" type="ORF">SAMN05444398_12420</name>
</gene>
<evidence type="ECO:0000259" key="6">
    <source>
        <dbReference type="Pfam" id="PF05175"/>
    </source>
</evidence>
<evidence type="ECO:0000256" key="1">
    <source>
        <dbReference type="ARBA" id="ARBA00022603"/>
    </source>
</evidence>
<keyword evidence="2 5" id="KW-0808">Transferase</keyword>
<dbReference type="Gene3D" id="3.40.50.150">
    <property type="entry name" value="Vaccinia Virus protein VP39"/>
    <property type="match status" value="1"/>
</dbReference>
<dbReference type="SUPFAM" id="SSF53335">
    <property type="entry name" value="S-adenosyl-L-methionine-dependent methyltransferases"/>
    <property type="match status" value="1"/>
</dbReference>
<evidence type="ECO:0000313" key="8">
    <source>
        <dbReference type="EMBL" id="SHM59644.1"/>
    </source>
</evidence>
<accession>A0A1M7K376</accession>
<keyword evidence="9" id="KW-1185">Reference proteome</keyword>
<dbReference type="PROSITE" id="PS00092">
    <property type="entry name" value="N6_MTASE"/>
    <property type="match status" value="1"/>
</dbReference>
<dbReference type="NCBIfam" id="TIGR00536">
    <property type="entry name" value="hemK_fam"/>
    <property type="match status" value="1"/>
</dbReference>
<dbReference type="EC" id="2.1.1.297" evidence="5"/>
<dbReference type="GO" id="GO:0003676">
    <property type="term" value="F:nucleic acid binding"/>
    <property type="evidence" value="ECO:0007669"/>
    <property type="project" value="InterPro"/>
</dbReference>
<feature type="binding site" evidence="5">
    <location>
        <position position="139"/>
    </location>
    <ligand>
        <name>S-adenosyl-L-methionine</name>
        <dbReference type="ChEBI" id="CHEBI:59789"/>
    </ligand>
</feature>
<dbReference type="OrthoDB" id="9800643at2"/>
<feature type="binding site" evidence="5">
    <location>
        <position position="181"/>
    </location>
    <ligand>
        <name>S-adenosyl-L-methionine</name>
        <dbReference type="ChEBI" id="CHEBI:59789"/>
    </ligand>
</feature>